<keyword evidence="2" id="KW-0645">Protease</keyword>
<feature type="domain" description="Peptidase S1" evidence="4">
    <location>
        <begin position="84"/>
        <end position="322"/>
    </location>
</feature>
<keyword evidence="1" id="KW-1015">Disulfide bond</keyword>
<dbReference type="InterPro" id="IPR051333">
    <property type="entry name" value="CLIP_Serine_Protease"/>
</dbReference>
<gene>
    <name evidence="5" type="primary">Dyak\GE28662</name>
    <name evidence="5" type="synonym">GE28662</name>
    <name evidence="5" type="ORF">Dyak_GE28662</name>
</gene>
<feature type="signal peptide" evidence="3">
    <location>
        <begin position="1"/>
        <end position="20"/>
    </location>
</feature>
<dbReference type="SMART" id="SM00020">
    <property type="entry name" value="Tryp_SPc"/>
    <property type="match status" value="1"/>
</dbReference>
<dbReference type="PANTHER" id="PTHR24260">
    <property type="match status" value="1"/>
</dbReference>
<dbReference type="SUPFAM" id="SSF50494">
    <property type="entry name" value="Trypsin-like serine proteases"/>
    <property type="match status" value="1"/>
</dbReference>
<accession>A0A0R1DRN6</accession>
<dbReference type="InterPro" id="IPR001254">
    <property type="entry name" value="Trypsin_dom"/>
</dbReference>
<protein>
    <submittedName>
        <fullName evidence="5">Uncharacterized protein, isoform A</fullName>
    </submittedName>
</protein>
<dbReference type="PROSITE" id="PS00135">
    <property type="entry name" value="TRYPSIN_SER"/>
    <property type="match status" value="1"/>
</dbReference>
<dbReference type="GO" id="GO:0006508">
    <property type="term" value="P:proteolysis"/>
    <property type="evidence" value="ECO:0007669"/>
    <property type="project" value="UniProtKB-KW"/>
</dbReference>
<dbReference type="InterPro" id="IPR043504">
    <property type="entry name" value="Peptidase_S1_PA_chymotrypsin"/>
</dbReference>
<keyword evidence="3" id="KW-0732">Signal</keyword>
<dbReference type="KEGG" id="dya:Dyak_GE28662"/>
<name>A0A0R1DRN6_DROYA</name>
<dbReference type="FunFam" id="2.40.10.10:FF:000068">
    <property type="entry name" value="transmembrane protease serine 2"/>
    <property type="match status" value="1"/>
</dbReference>
<evidence type="ECO:0000256" key="2">
    <source>
        <dbReference type="RuleBase" id="RU363034"/>
    </source>
</evidence>
<evidence type="ECO:0000313" key="5">
    <source>
        <dbReference type="EMBL" id="KRJ97713.1"/>
    </source>
</evidence>
<dbReference type="PROSITE" id="PS00134">
    <property type="entry name" value="TRYPSIN_HIS"/>
    <property type="match status" value="1"/>
</dbReference>
<dbReference type="InterPro" id="IPR001314">
    <property type="entry name" value="Peptidase_S1A"/>
</dbReference>
<dbReference type="PANTHER" id="PTHR24260:SF147">
    <property type="entry name" value="EG:BACR7A4.3 PROTEIN-RELATED"/>
    <property type="match status" value="1"/>
</dbReference>
<dbReference type="InterPro" id="IPR009003">
    <property type="entry name" value="Peptidase_S1_PA"/>
</dbReference>
<reference evidence="5 6" key="2">
    <citation type="journal article" date="2007" name="PLoS Biol.">
        <title>Principles of genome evolution in the Drosophila melanogaster species group.</title>
        <authorList>
            <person name="Ranz J.M."/>
            <person name="Maurin D."/>
            <person name="Chan Y.S."/>
            <person name="von Grotthuss M."/>
            <person name="Hillier L.W."/>
            <person name="Roote J."/>
            <person name="Ashburner M."/>
            <person name="Bergman C.M."/>
        </authorList>
    </citation>
    <scope>NUCLEOTIDE SEQUENCE [LARGE SCALE GENOMIC DNA]</scope>
    <source>
        <strain evidence="6">Tai18E2 / Tucson 14021-0261.01</strain>
    </source>
</reference>
<feature type="chain" id="PRO_5006402805" evidence="3">
    <location>
        <begin position="21"/>
        <end position="328"/>
    </location>
</feature>
<dbReference type="EMBL" id="CM000157">
    <property type="protein sequence ID" value="KRJ97713.1"/>
    <property type="molecule type" value="Genomic_DNA"/>
</dbReference>
<dbReference type="PRINTS" id="PR00722">
    <property type="entry name" value="CHYMOTRYPSIN"/>
</dbReference>
<dbReference type="Pfam" id="PF00089">
    <property type="entry name" value="Trypsin"/>
    <property type="match status" value="1"/>
</dbReference>
<dbReference type="Gene3D" id="2.40.10.10">
    <property type="entry name" value="Trypsin-like serine proteases"/>
    <property type="match status" value="1"/>
</dbReference>
<proteinExistence type="predicted"/>
<sequence>MHLTYILTIVLMMVGAPTQGVDCDGGDCLPYHRCLYAKKLKKVPYCADGTVCCRPPTRPTNDSPSRRACQDYSNDQSFCPPELLISHSNGTDRHERQYMAVIGKRSRGSATEKPEWICGGTVIHERYVLTAAHCILLVDEDPYVWDFFVGLGAYNKSESQVYQVVKAIHHRDYDALSLVNDIALLQLNETIVFNAKIKPACLATSPVEDHEALTVSGWGYLDSVSQRQPDELRKADLQVLNISDCSRASSDMHICAGGVNNISDVCHGDSGGPLAKWHPRWGGCLGQVIGIVSNGGLCDAQYPRTKFTNVYFYVEWIESIVWPSKVKK</sequence>
<dbReference type="Proteomes" id="UP000002282">
    <property type="component" value="Chromosome 2L"/>
</dbReference>
<keyword evidence="2" id="KW-0720">Serine protease</keyword>
<evidence type="ECO:0000313" key="6">
    <source>
        <dbReference type="Proteomes" id="UP000002282"/>
    </source>
</evidence>
<keyword evidence="6" id="KW-1185">Reference proteome</keyword>
<dbReference type="PROSITE" id="PS50240">
    <property type="entry name" value="TRYPSIN_DOM"/>
    <property type="match status" value="1"/>
</dbReference>
<dbReference type="InterPro" id="IPR018114">
    <property type="entry name" value="TRYPSIN_HIS"/>
</dbReference>
<dbReference type="CDD" id="cd00190">
    <property type="entry name" value="Tryp_SPc"/>
    <property type="match status" value="1"/>
</dbReference>
<reference evidence="5 6" key="1">
    <citation type="journal article" date="2007" name="Nature">
        <title>Evolution of genes and genomes on the Drosophila phylogeny.</title>
        <authorList>
            <consortium name="Drosophila 12 Genomes Consortium"/>
            <person name="Clark A.G."/>
            <person name="Eisen M.B."/>
            <person name="Smith D.R."/>
            <person name="Bergman C.M."/>
            <person name="Oliver B."/>
            <person name="Markow T.A."/>
            <person name="Kaufman T.C."/>
            <person name="Kellis M."/>
            <person name="Gelbart W."/>
            <person name="Iyer V.N."/>
            <person name="Pollard D.A."/>
            <person name="Sackton T.B."/>
            <person name="Larracuente A.M."/>
            <person name="Singh N.D."/>
            <person name="Abad J.P."/>
            <person name="Abt D.N."/>
            <person name="Adryan B."/>
            <person name="Aguade M."/>
            <person name="Akashi H."/>
            <person name="Anderson W.W."/>
            <person name="Aquadro C.F."/>
            <person name="Ardell D.H."/>
            <person name="Arguello R."/>
            <person name="Artieri C.G."/>
            <person name="Barbash D.A."/>
            <person name="Barker D."/>
            <person name="Barsanti P."/>
            <person name="Batterham P."/>
            <person name="Batzoglou S."/>
            <person name="Begun D."/>
            <person name="Bhutkar A."/>
            <person name="Blanco E."/>
            <person name="Bosak S.A."/>
            <person name="Bradley R.K."/>
            <person name="Brand A.D."/>
            <person name="Brent M.R."/>
            <person name="Brooks A.N."/>
            <person name="Brown R.H."/>
            <person name="Butlin R.K."/>
            <person name="Caggese C."/>
            <person name="Calvi B.R."/>
            <person name="Bernardo de Carvalho A."/>
            <person name="Caspi A."/>
            <person name="Castrezana S."/>
            <person name="Celniker S.E."/>
            <person name="Chang J.L."/>
            <person name="Chapple C."/>
            <person name="Chatterji S."/>
            <person name="Chinwalla A."/>
            <person name="Civetta A."/>
            <person name="Clifton S.W."/>
            <person name="Comeron J.M."/>
            <person name="Costello J.C."/>
            <person name="Coyne J.A."/>
            <person name="Daub J."/>
            <person name="David R.G."/>
            <person name="Delcher A.L."/>
            <person name="Delehaunty K."/>
            <person name="Do C.B."/>
            <person name="Ebling H."/>
            <person name="Edwards K."/>
            <person name="Eickbush T."/>
            <person name="Evans J.D."/>
            <person name="Filipski A."/>
            <person name="Findeiss S."/>
            <person name="Freyhult E."/>
            <person name="Fulton L."/>
            <person name="Fulton R."/>
            <person name="Garcia A.C."/>
            <person name="Gardiner A."/>
            <person name="Garfield D.A."/>
            <person name="Garvin B.E."/>
            <person name="Gibson G."/>
            <person name="Gilbert D."/>
            <person name="Gnerre S."/>
            <person name="Godfrey J."/>
            <person name="Good R."/>
            <person name="Gotea V."/>
            <person name="Gravely B."/>
            <person name="Greenberg A.J."/>
            <person name="Griffiths-Jones S."/>
            <person name="Gross S."/>
            <person name="Guigo R."/>
            <person name="Gustafson E.A."/>
            <person name="Haerty W."/>
            <person name="Hahn M.W."/>
            <person name="Halligan D.L."/>
            <person name="Halpern A.L."/>
            <person name="Halter G.M."/>
            <person name="Han M.V."/>
            <person name="Heger A."/>
            <person name="Hillier L."/>
            <person name="Hinrichs A.S."/>
            <person name="Holmes I."/>
            <person name="Hoskins R.A."/>
            <person name="Hubisz M.J."/>
            <person name="Hultmark D."/>
            <person name="Huntley M.A."/>
            <person name="Jaffe D.B."/>
            <person name="Jagadeeshan S."/>
            <person name="Jeck W.R."/>
            <person name="Johnson J."/>
            <person name="Jones C.D."/>
            <person name="Jordan W.C."/>
            <person name="Karpen G.H."/>
            <person name="Kataoka E."/>
            <person name="Keightley P.D."/>
            <person name="Kheradpour P."/>
            <person name="Kirkness E.F."/>
            <person name="Koerich L.B."/>
            <person name="Kristiansen K."/>
            <person name="Kudrna D."/>
            <person name="Kulathinal R.J."/>
            <person name="Kumar S."/>
            <person name="Kwok R."/>
            <person name="Lander E."/>
            <person name="Langley C.H."/>
            <person name="Lapoint R."/>
            <person name="Lazzaro B.P."/>
            <person name="Lee S.J."/>
            <person name="Levesque L."/>
            <person name="Li R."/>
            <person name="Lin C.F."/>
            <person name="Lin M.F."/>
            <person name="Lindblad-Toh K."/>
            <person name="Llopart A."/>
            <person name="Long M."/>
            <person name="Low L."/>
            <person name="Lozovsky E."/>
            <person name="Lu J."/>
            <person name="Luo M."/>
            <person name="Machado C.A."/>
            <person name="Makalowski W."/>
            <person name="Marzo M."/>
            <person name="Matsuda M."/>
            <person name="Matzkin L."/>
            <person name="McAllister B."/>
            <person name="McBride C.S."/>
            <person name="McKernan B."/>
            <person name="McKernan K."/>
            <person name="Mendez-Lago M."/>
            <person name="Minx P."/>
            <person name="Mollenhauer M.U."/>
            <person name="Montooth K."/>
            <person name="Mount S.M."/>
            <person name="Mu X."/>
            <person name="Myers E."/>
            <person name="Negre B."/>
            <person name="Newfeld S."/>
            <person name="Nielsen R."/>
            <person name="Noor M.A."/>
            <person name="O'Grady P."/>
            <person name="Pachter L."/>
            <person name="Papaceit M."/>
            <person name="Parisi M.J."/>
            <person name="Parisi M."/>
            <person name="Parts L."/>
            <person name="Pedersen J.S."/>
            <person name="Pesole G."/>
            <person name="Phillippy A.M."/>
            <person name="Ponting C.P."/>
            <person name="Pop M."/>
            <person name="Porcelli D."/>
            <person name="Powell J.R."/>
            <person name="Prohaska S."/>
            <person name="Pruitt K."/>
            <person name="Puig M."/>
            <person name="Quesneville H."/>
            <person name="Ram K.R."/>
            <person name="Rand D."/>
            <person name="Rasmussen M.D."/>
            <person name="Reed L.K."/>
            <person name="Reenan R."/>
            <person name="Reily A."/>
            <person name="Remington K.A."/>
            <person name="Rieger T.T."/>
            <person name="Ritchie M.G."/>
            <person name="Robin C."/>
            <person name="Rogers Y.H."/>
            <person name="Rohde C."/>
            <person name="Rozas J."/>
            <person name="Rubenfield M.J."/>
            <person name="Ruiz A."/>
            <person name="Russo S."/>
            <person name="Salzberg S.L."/>
            <person name="Sanchez-Gracia A."/>
            <person name="Saranga D.J."/>
            <person name="Sato H."/>
            <person name="Schaeffer S.W."/>
            <person name="Schatz M.C."/>
            <person name="Schlenke T."/>
            <person name="Schwartz R."/>
            <person name="Segarra C."/>
            <person name="Singh R.S."/>
            <person name="Sirot L."/>
            <person name="Sirota M."/>
            <person name="Sisneros N.B."/>
            <person name="Smith C.D."/>
            <person name="Smith T.F."/>
            <person name="Spieth J."/>
            <person name="Stage D.E."/>
            <person name="Stark A."/>
            <person name="Stephan W."/>
            <person name="Strausberg R.L."/>
            <person name="Strempel S."/>
            <person name="Sturgill D."/>
            <person name="Sutton G."/>
            <person name="Sutton G.G."/>
            <person name="Tao W."/>
            <person name="Teichmann S."/>
            <person name="Tobari Y.N."/>
            <person name="Tomimura Y."/>
            <person name="Tsolas J.M."/>
            <person name="Valente V.L."/>
            <person name="Venter E."/>
            <person name="Venter J.C."/>
            <person name="Vicario S."/>
            <person name="Vieira F.G."/>
            <person name="Vilella A.J."/>
            <person name="Villasante A."/>
            <person name="Walenz B."/>
            <person name="Wang J."/>
            <person name="Wasserman M."/>
            <person name="Watts T."/>
            <person name="Wilson D."/>
            <person name="Wilson R.K."/>
            <person name="Wing R.A."/>
            <person name="Wolfner M.F."/>
            <person name="Wong A."/>
            <person name="Wong G.K."/>
            <person name="Wu C.I."/>
            <person name="Wu G."/>
            <person name="Yamamoto D."/>
            <person name="Yang H.P."/>
            <person name="Yang S.P."/>
            <person name="Yorke J.A."/>
            <person name="Yoshida K."/>
            <person name="Zdobnov E."/>
            <person name="Zhang P."/>
            <person name="Zhang Y."/>
            <person name="Zimin A.V."/>
            <person name="Baldwin J."/>
            <person name="Abdouelleil A."/>
            <person name="Abdulkadir J."/>
            <person name="Abebe A."/>
            <person name="Abera B."/>
            <person name="Abreu J."/>
            <person name="Acer S.C."/>
            <person name="Aftuck L."/>
            <person name="Alexander A."/>
            <person name="An P."/>
            <person name="Anderson E."/>
            <person name="Anderson S."/>
            <person name="Arachi H."/>
            <person name="Azer M."/>
            <person name="Bachantsang P."/>
            <person name="Barry A."/>
            <person name="Bayul T."/>
            <person name="Berlin A."/>
            <person name="Bessette D."/>
            <person name="Bloom T."/>
            <person name="Blye J."/>
            <person name="Boguslavskiy L."/>
            <person name="Bonnet C."/>
            <person name="Boukhgalter B."/>
            <person name="Bourzgui I."/>
            <person name="Brown A."/>
            <person name="Cahill P."/>
            <person name="Channer S."/>
            <person name="Cheshatsang Y."/>
            <person name="Chuda L."/>
            <person name="Citroen M."/>
            <person name="Collymore A."/>
            <person name="Cooke P."/>
            <person name="Costello M."/>
            <person name="D'Aco K."/>
            <person name="Daza R."/>
            <person name="De Haan G."/>
            <person name="DeGray S."/>
            <person name="DeMaso C."/>
            <person name="Dhargay N."/>
            <person name="Dooley K."/>
            <person name="Dooley E."/>
            <person name="Doricent M."/>
            <person name="Dorje P."/>
            <person name="Dorjee K."/>
            <person name="Dupes A."/>
            <person name="Elong R."/>
            <person name="Falk J."/>
            <person name="Farina A."/>
            <person name="Faro S."/>
            <person name="Ferguson D."/>
            <person name="Fisher S."/>
            <person name="Foley C.D."/>
            <person name="Franke A."/>
            <person name="Friedrich D."/>
            <person name="Gadbois L."/>
            <person name="Gearin G."/>
            <person name="Gearin C.R."/>
            <person name="Giannoukos G."/>
            <person name="Goode T."/>
            <person name="Graham J."/>
            <person name="Grandbois E."/>
            <person name="Grewal S."/>
            <person name="Gyaltsen K."/>
            <person name="Hafez N."/>
            <person name="Hagos B."/>
            <person name="Hall J."/>
            <person name="Henson C."/>
            <person name="Hollinger A."/>
            <person name="Honan T."/>
            <person name="Huard M.D."/>
            <person name="Hughes L."/>
            <person name="Hurhula B."/>
            <person name="Husby M.E."/>
            <person name="Kamat A."/>
            <person name="Kanga B."/>
            <person name="Kashin S."/>
            <person name="Khazanovich D."/>
            <person name="Kisner P."/>
            <person name="Lance K."/>
            <person name="Lara M."/>
            <person name="Lee W."/>
            <person name="Lennon N."/>
            <person name="Letendre F."/>
            <person name="LeVine R."/>
            <person name="Lipovsky A."/>
            <person name="Liu X."/>
            <person name="Liu J."/>
            <person name="Liu S."/>
            <person name="Lokyitsang T."/>
            <person name="Lokyitsang Y."/>
            <person name="Lubonja R."/>
            <person name="Lui A."/>
            <person name="MacDonald P."/>
            <person name="Magnisalis V."/>
            <person name="Maru K."/>
            <person name="Matthews C."/>
            <person name="McCusker W."/>
            <person name="McDonough S."/>
            <person name="Mehta T."/>
            <person name="Meldrim J."/>
            <person name="Meneus L."/>
            <person name="Mihai O."/>
            <person name="Mihalev A."/>
            <person name="Mihova T."/>
            <person name="Mittelman R."/>
            <person name="Mlenga V."/>
            <person name="Montmayeur A."/>
            <person name="Mulrain L."/>
            <person name="Navidi A."/>
            <person name="Naylor J."/>
            <person name="Negash T."/>
            <person name="Nguyen T."/>
            <person name="Nguyen N."/>
            <person name="Nicol R."/>
            <person name="Norbu C."/>
            <person name="Norbu N."/>
            <person name="Novod N."/>
            <person name="O'Neill B."/>
            <person name="Osman S."/>
            <person name="Markiewicz E."/>
            <person name="Oyono O.L."/>
            <person name="Patti C."/>
            <person name="Phunkhang P."/>
            <person name="Pierre F."/>
            <person name="Priest M."/>
            <person name="Raghuraman S."/>
            <person name="Rege F."/>
            <person name="Reyes R."/>
            <person name="Rise C."/>
            <person name="Rogov P."/>
            <person name="Ross K."/>
            <person name="Ryan E."/>
            <person name="Settipalli S."/>
            <person name="Shea T."/>
            <person name="Sherpa N."/>
            <person name="Shi L."/>
            <person name="Shih D."/>
            <person name="Sparrow T."/>
            <person name="Spaulding J."/>
            <person name="Stalker J."/>
            <person name="Stange-Thomann N."/>
            <person name="Stavropoulos S."/>
            <person name="Stone C."/>
            <person name="Strader C."/>
            <person name="Tesfaye S."/>
            <person name="Thomson T."/>
            <person name="Thoulutsang Y."/>
            <person name="Thoulutsang D."/>
            <person name="Topham K."/>
            <person name="Topping I."/>
            <person name="Tsamla T."/>
            <person name="Vassiliev H."/>
            <person name="Vo A."/>
            <person name="Wangchuk T."/>
            <person name="Wangdi T."/>
            <person name="Weiand M."/>
            <person name="Wilkinson J."/>
            <person name="Wilson A."/>
            <person name="Yadav S."/>
            <person name="Young G."/>
            <person name="Yu Q."/>
            <person name="Zembek L."/>
            <person name="Zhong D."/>
            <person name="Zimmer A."/>
            <person name="Zwirko Z."/>
            <person name="Jaffe D.B."/>
            <person name="Alvarez P."/>
            <person name="Brockman W."/>
            <person name="Butler J."/>
            <person name="Chin C."/>
            <person name="Gnerre S."/>
            <person name="Grabherr M."/>
            <person name="Kleber M."/>
            <person name="Mauceli E."/>
            <person name="MacCallum I."/>
        </authorList>
    </citation>
    <scope>NUCLEOTIDE SEQUENCE [LARGE SCALE GENOMIC DNA]</scope>
    <source>
        <strain evidence="6">Tai18E2 / Tucson 14021-0261.01</strain>
    </source>
</reference>
<dbReference type="OrthoDB" id="6339452at2759"/>
<organism evidence="5 6">
    <name type="scientific">Drosophila yakuba</name>
    <name type="common">Fruit fly</name>
    <dbReference type="NCBI Taxonomy" id="7245"/>
    <lineage>
        <taxon>Eukaryota</taxon>
        <taxon>Metazoa</taxon>
        <taxon>Ecdysozoa</taxon>
        <taxon>Arthropoda</taxon>
        <taxon>Hexapoda</taxon>
        <taxon>Insecta</taxon>
        <taxon>Pterygota</taxon>
        <taxon>Neoptera</taxon>
        <taxon>Endopterygota</taxon>
        <taxon>Diptera</taxon>
        <taxon>Brachycera</taxon>
        <taxon>Muscomorpha</taxon>
        <taxon>Ephydroidea</taxon>
        <taxon>Drosophilidae</taxon>
        <taxon>Drosophila</taxon>
        <taxon>Sophophora</taxon>
    </lineage>
</organism>
<evidence type="ECO:0000259" key="4">
    <source>
        <dbReference type="PROSITE" id="PS50240"/>
    </source>
</evidence>
<keyword evidence="2" id="KW-0378">Hydrolase</keyword>
<dbReference type="InterPro" id="IPR033116">
    <property type="entry name" value="TRYPSIN_SER"/>
</dbReference>
<evidence type="ECO:0000256" key="3">
    <source>
        <dbReference type="SAM" id="SignalP"/>
    </source>
</evidence>
<dbReference type="GO" id="GO:0004252">
    <property type="term" value="F:serine-type endopeptidase activity"/>
    <property type="evidence" value="ECO:0007669"/>
    <property type="project" value="InterPro"/>
</dbReference>
<dbReference type="AlphaFoldDB" id="A0A0R1DRN6"/>
<evidence type="ECO:0000256" key="1">
    <source>
        <dbReference type="ARBA" id="ARBA00023157"/>
    </source>
</evidence>